<gene>
    <name evidence="1" type="ORF">ASUIS_0819</name>
</gene>
<evidence type="ECO:0000313" key="2">
    <source>
        <dbReference type="Proteomes" id="UP000263040"/>
    </source>
</evidence>
<dbReference type="AlphaFoldDB" id="A0AAD0WQ08"/>
<name>A0AAD0WQ08_9BACT</name>
<evidence type="ECO:0000313" key="1">
    <source>
        <dbReference type="EMBL" id="AXX89310.1"/>
    </source>
</evidence>
<sequence length="88" mass="10413">MTKIALNELDDVEKVECVEIRVCTRTRACKWKGTYPQLALKKKDEVEQEHICPKCGNNEFYIEYMPLYKYKKNYVDMTKALHKPSPIL</sequence>
<dbReference type="KEGG" id="asui:ASUIS_0819"/>
<reference evidence="1 2" key="1">
    <citation type="submission" date="2018-08" db="EMBL/GenBank/DDBJ databases">
        <title>Complete genome of the Arcobacter suis type strain LMG 26152.</title>
        <authorList>
            <person name="Miller W.G."/>
            <person name="Yee E."/>
            <person name="Bono J.L."/>
        </authorList>
    </citation>
    <scope>NUCLEOTIDE SEQUENCE [LARGE SCALE GENOMIC DNA]</scope>
    <source>
        <strain evidence="1 2">CECT 7833</strain>
    </source>
</reference>
<protein>
    <submittedName>
        <fullName evidence="1">Uncharacterized protein</fullName>
    </submittedName>
</protein>
<organism evidence="1 2">
    <name type="scientific">Arcobacter suis CECT 7833</name>
    <dbReference type="NCBI Taxonomy" id="663365"/>
    <lineage>
        <taxon>Bacteria</taxon>
        <taxon>Pseudomonadati</taxon>
        <taxon>Campylobacterota</taxon>
        <taxon>Epsilonproteobacteria</taxon>
        <taxon>Campylobacterales</taxon>
        <taxon>Arcobacteraceae</taxon>
        <taxon>Arcobacter</taxon>
    </lineage>
</organism>
<proteinExistence type="predicted"/>
<accession>A0AAD0WQ08</accession>
<keyword evidence="2" id="KW-1185">Reference proteome</keyword>
<dbReference type="Proteomes" id="UP000263040">
    <property type="component" value="Chromosome"/>
</dbReference>
<dbReference type="EMBL" id="CP032100">
    <property type="protein sequence ID" value="AXX89310.1"/>
    <property type="molecule type" value="Genomic_DNA"/>
</dbReference>
<dbReference type="RefSeq" id="WP_118885866.1">
    <property type="nucleotide sequence ID" value="NZ_CP032100.1"/>
</dbReference>